<organism evidence="3 4">
    <name type="scientific">Leptospirillum ferriphilum YSK</name>
    <dbReference type="NCBI Taxonomy" id="1441628"/>
    <lineage>
        <taxon>Bacteria</taxon>
        <taxon>Pseudomonadati</taxon>
        <taxon>Nitrospirota</taxon>
        <taxon>Nitrospiria</taxon>
        <taxon>Nitrospirales</taxon>
        <taxon>Nitrospiraceae</taxon>
        <taxon>Leptospirillum</taxon>
    </lineage>
</organism>
<name>A0A059XWT3_9BACT</name>
<dbReference type="KEGG" id="lfp:Y981_04060"/>
<reference evidence="3 4" key="2">
    <citation type="journal article" date="2015" name="Biomed. Res. Int.">
        <title>Effects of Arsenite Resistance on the Growth and Functional Gene Expression of Leptospirillum ferriphilum and Acidithiobacillus thiooxidans in Pure Culture and Coculture.</title>
        <authorList>
            <person name="Jiang H."/>
            <person name="Liang Y."/>
            <person name="Yin H."/>
            <person name="Xiao Y."/>
            <person name="Guo X."/>
            <person name="Xu Y."/>
            <person name="Hu Q."/>
            <person name="Liu H."/>
            <person name="Liu X."/>
        </authorList>
    </citation>
    <scope>NUCLEOTIDE SEQUENCE [LARGE SCALE GENOMIC DNA]</scope>
    <source>
        <strain evidence="3 4">YSK</strain>
    </source>
</reference>
<dbReference type="Gene3D" id="3.40.50.720">
    <property type="entry name" value="NAD(P)-binding Rossmann-like Domain"/>
    <property type="match status" value="1"/>
</dbReference>
<dbReference type="SUPFAM" id="SSF51735">
    <property type="entry name" value="NAD(P)-binding Rossmann-fold domains"/>
    <property type="match status" value="1"/>
</dbReference>
<gene>
    <name evidence="3" type="ORF">Y981_04060</name>
</gene>
<evidence type="ECO:0000313" key="4">
    <source>
        <dbReference type="Proteomes" id="UP000027059"/>
    </source>
</evidence>
<keyword evidence="4" id="KW-1185">Reference proteome</keyword>
<dbReference type="InterPro" id="IPR001509">
    <property type="entry name" value="Epimerase_deHydtase"/>
</dbReference>
<dbReference type="InterPro" id="IPR036291">
    <property type="entry name" value="NAD(P)-bd_dom_sf"/>
</dbReference>
<dbReference type="OrthoDB" id="9803010at2"/>
<evidence type="ECO:0000256" key="1">
    <source>
        <dbReference type="ARBA" id="ARBA00007637"/>
    </source>
</evidence>
<dbReference type="Gene3D" id="3.90.25.10">
    <property type="entry name" value="UDP-galactose 4-epimerase, domain 1"/>
    <property type="match status" value="1"/>
</dbReference>
<dbReference type="PANTHER" id="PTHR43000">
    <property type="entry name" value="DTDP-D-GLUCOSE 4,6-DEHYDRATASE-RELATED"/>
    <property type="match status" value="1"/>
</dbReference>
<reference evidence="4" key="1">
    <citation type="submission" date="2014-02" db="EMBL/GenBank/DDBJ databases">
        <title>Complete genome sequence and comparative genomic analysis of the nitrogen-fixing bacterium Leptospirillum ferriphilum YSK.</title>
        <authorList>
            <person name="Guo X."/>
            <person name="Yin H."/>
            <person name="Liang Y."/>
            <person name="Hu Q."/>
            <person name="Ma L."/>
            <person name="Xiao Y."/>
            <person name="Zhang X."/>
            <person name="Qiu G."/>
            <person name="Liu X."/>
        </authorList>
    </citation>
    <scope>NUCLEOTIDE SEQUENCE [LARGE SCALE GENOMIC DNA]</scope>
    <source>
        <strain evidence="4">YSK</strain>
    </source>
</reference>
<dbReference type="EMBL" id="CP007243">
    <property type="protein sequence ID" value="AIA31585.1"/>
    <property type="molecule type" value="Genomic_DNA"/>
</dbReference>
<dbReference type="AlphaFoldDB" id="A0A059XWT3"/>
<protein>
    <recommendedName>
        <fullName evidence="2">NAD-dependent epimerase/dehydratase domain-containing protein</fullName>
    </recommendedName>
</protein>
<comment type="similarity">
    <text evidence="1">Belongs to the NAD(P)-dependent epimerase/dehydratase family.</text>
</comment>
<dbReference type="Pfam" id="PF01370">
    <property type="entry name" value="Epimerase"/>
    <property type="match status" value="1"/>
</dbReference>
<proteinExistence type="inferred from homology"/>
<evidence type="ECO:0000259" key="2">
    <source>
        <dbReference type="Pfam" id="PF01370"/>
    </source>
</evidence>
<dbReference type="Proteomes" id="UP000027059">
    <property type="component" value="Chromosome"/>
</dbReference>
<evidence type="ECO:0000313" key="3">
    <source>
        <dbReference type="EMBL" id="AIA31585.1"/>
    </source>
</evidence>
<accession>A0A059XWT3</accession>
<sequence>MQKMMVGGGCGFIGSNLIARILDGGVRATAVDNLSTGHPQRIKSDRYQFLKGDLSSPRVARSVFQEVRPDCYIHVAGMADPLPGEKDPVQDIEKSVFPFLNILRSLEESGGAGHFILVSTGEVFGGQNTPLPGEKETPLPDSSYGVSYLMMEHYLSVYAPRLKMPYSIVRLSPVYGPGQSLEGETGQMTFWIRAILRQDKGEIPRLTGNGMRIRDFIYVQDAVDAIYALALEGNTGVFHLGSGIASSERDVFAKMRQASGIPVDISYENSYNNGPQKRILGYQRLEEELGWSPATTLEEGVSQTVSWFQRWLG</sequence>
<dbReference type="HOGENOM" id="CLU_007383_1_7_0"/>
<feature type="domain" description="NAD-dependent epimerase/dehydratase" evidence="2">
    <location>
        <begin position="5"/>
        <end position="233"/>
    </location>
</feature>